<name>A0A1G4JG98_9SACH</name>
<dbReference type="InterPro" id="IPR036188">
    <property type="entry name" value="FAD/NAD-bd_sf"/>
</dbReference>
<dbReference type="STRING" id="1266660.A0A1G4JG98"/>
<evidence type="ECO:0000256" key="1">
    <source>
        <dbReference type="ARBA" id="ARBA00006442"/>
    </source>
</evidence>
<dbReference type="EMBL" id="LT598455">
    <property type="protein sequence ID" value="SCU89361.1"/>
    <property type="molecule type" value="Genomic_DNA"/>
</dbReference>
<evidence type="ECO:0000259" key="5">
    <source>
        <dbReference type="Pfam" id="PF07992"/>
    </source>
</evidence>
<evidence type="ECO:0000313" key="6">
    <source>
        <dbReference type="EMBL" id="SCU89361.1"/>
    </source>
</evidence>
<evidence type="ECO:0000256" key="3">
    <source>
        <dbReference type="ARBA" id="ARBA00022827"/>
    </source>
</evidence>
<dbReference type="PRINTS" id="PR00368">
    <property type="entry name" value="FADPNR"/>
</dbReference>
<keyword evidence="4" id="KW-0560">Oxidoreductase</keyword>
<keyword evidence="2" id="KW-0285">Flavoprotein</keyword>
<dbReference type="Pfam" id="PF07992">
    <property type="entry name" value="Pyr_redox_2"/>
    <property type="match status" value="1"/>
</dbReference>
<reference evidence="7" key="1">
    <citation type="submission" date="2016-03" db="EMBL/GenBank/DDBJ databases">
        <authorList>
            <person name="Devillers H."/>
        </authorList>
    </citation>
    <scope>NUCLEOTIDE SEQUENCE [LARGE SCALE GENOMIC DNA]</scope>
</reference>
<keyword evidence="7" id="KW-1185">Reference proteome</keyword>
<organism evidence="6 7">
    <name type="scientific">Lachancea dasiensis</name>
    <dbReference type="NCBI Taxonomy" id="1072105"/>
    <lineage>
        <taxon>Eukaryota</taxon>
        <taxon>Fungi</taxon>
        <taxon>Dikarya</taxon>
        <taxon>Ascomycota</taxon>
        <taxon>Saccharomycotina</taxon>
        <taxon>Saccharomycetes</taxon>
        <taxon>Saccharomycetales</taxon>
        <taxon>Saccharomycetaceae</taxon>
        <taxon>Lachancea</taxon>
    </lineage>
</organism>
<accession>A0A1G4JG98</accession>
<dbReference type="SUPFAM" id="SSF51905">
    <property type="entry name" value="FAD/NAD(P)-binding domain"/>
    <property type="match status" value="1"/>
</dbReference>
<dbReference type="PANTHER" id="PTHR43735">
    <property type="entry name" value="APOPTOSIS-INDUCING FACTOR 1"/>
    <property type="match status" value="1"/>
</dbReference>
<dbReference type="GO" id="GO:0050660">
    <property type="term" value="F:flavin adenine dinucleotide binding"/>
    <property type="evidence" value="ECO:0007669"/>
    <property type="project" value="TreeGrafter"/>
</dbReference>
<dbReference type="OrthoDB" id="202203at2759"/>
<evidence type="ECO:0000256" key="4">
    <source>
        <dbReference type="ARBA" id="ARBA00023002"/>
    </source>
</evidence>
<comment type="similarity">
    <text evidence="1">Belongs to the FAD-dependent oxidoreductase family.</text>
</comment>
<keyword evidence="3" id="KW-0274">FAD</keyword>
<sequence>MQSEPHVVIIGGSFAGIKAAEIILGLGKPVRLSLISASSHAYFNVAAPRVLVEPDLAEKLYFAVEDKLRNLDSQNSTFIHGHVQKVDCDGNSVVYRDNKSGAEKALAYDYLVVASGTKSPSAAFKLQGDHKETMEAALNLHDKIKKSKEILIIGGGATAVEIAGELGHTYGKEKDLAIYSGANAPLASWLPRVSEAAERQLQNLNVKVVNNVRSRSIVEVEGKFRVDFDDGSSRTVDLAIPAYGVVPNGEFLDSALLDKQGYLQTDEFLVARDHPNVFGLGDIVSGRPCTLIDVDQVQQTTFKATVDTLIFGGNGKRKPMKKGPELGLVPISRAGGVGVVFGWRVPSFFVKFMKSKDFMIPRGAEAFT</sequence>
<evidence type="ECO:0000256" key="2">
    <source>
        <dbReference type="ARBA" id="ARBA00022630"/>
    </source>
</evidence>
<dbReference type="AlphaFoldDB" id="A0A1G4JG98"/>
<dbReference type="GO" id="GO:0004174">
    <property type="term" value="F:electron-transferring-flavoprotein dehydrogenase activity"/>
    <property type="evidence" value="ECO:0007669"/>
    <property type="project" value="TreeGrafter"/>
</dbReference>
<gene>
    <name evidence="6" type="ORF">LADA_0E15060G</name>
</gene>
<protein>
    <submittedName>
        <fullName evidence="6">LADA_0E15060g1_1</fullName>
    </submittedName>
</protein>
<dbReference type="PRINTS" id="PR00411">
    <property type="entry name" value="PNDRDTASEI"/>
</dbReference>
<dbReference type="InterPro" id="IPR023753">
    <property type="entry name" value="FAD/NAD-binding_dom"/>
</dbReference>
<feature type="domain" description="FAD/NAD(P)-binding" evidence="5">
    <location>
        <begin position="6"/>
        <end position="288"/>
    </location>
</feature>
<dbReference type="Gene3D" id="3.50.50.100">
    <property type="match status" value="1"/>
</dbReference>
<evidence type="ECO:0000313" key="7">
    <source>
        <dbReference type="Proteomes" id="UP000190274"/>
    </source>
</evidence>
<dbReference type="GO" id="GO:0005737">
    <property type="term" value="C:cytoplasm"/>
    <property type="evidence" value="ECO:0007669"/>
    <property type="project" value="TreeGrafter"/>
</dbReference>
<dbReference type="Proteomes" id="UP000190274">
    <property type="component" value="Chromosome E"/>
</dbReference>
<proteinExistence type="inferred from homology"/>
<dbReference type="PANTHER" id="PTHR43735:SF3">
    <property type="entry name" value="FERROPTOSIS SUPPRESSOR PROTEIN 1"/>
    <property type="match status" value="1"/>
</dbReference>